<organism evidence="1">
    <name type="scientific">Lepeophtheirus salmonis</name>
    <name type="common">Salmon louse</name>
    <name type="synonym">Caligus salmonis</name>
    <dbReference type="NCBI Taxonomy" id="72036"/>
    <lineage>
        <taxon>Eukaryota</taxon>
        <taxon>Metazoa</taxon>
        <taxon>Ecdysozoa</taxon>
        <taxon>Arthropoda</taxon>
        <taxon>Crustacea</taxon>
        <taxon>Multicrustacea</taxon>
        <taxon>Hexanauplia</taxon>
        <taxon>Copepoda</taxon>
        <taxon>Siphonostomatoida</taxon>
        <taxon>Caligidae</taxon>
        <taxon>Lepeophtheirus</taxon>
    </lineage>
</organism>
<evidence type="ECO:0000313" key="1">
    <source>
        <dbReference type="EMBL" id="CDW28459.1"/>
    </source>
</evidence>
<accession>A0A0K2TR01</accession>
<dbReference type="AlphaFoldDB" id="A0A0K2TR01"/>
<sequence>MISITQRTMQIFFYGTETLQSMSRGSIRSGYAFIKDATRVFTLRKDNNVASVALTICYQALPYTAKSWGCSKYKKEMFLFLE</sequence>
<protein>
    <submittedName>
        <fullName evidence="1">Uncharacterized protein</fullName>
    </submittedName>
</protein>
<proteinExistence type="predicted"/>
<reference evidence="1" key="1">
    <citation type="submission" date="2014-05" db="EMBL/GenBank/DDBJ databases">
        <authorList>
            <person name="Chronopoulou M."/>
        </authorList>
    </citation>
    <scope>NUCLEOTIDE SEQUENCE</scope>
    <source>
        <tissue evidence="1">Whole organism</tissue>
    </source>
</reference>
<name>A0A0K2TR01_LEPSM</name>
<dbReference type="EMBL" id="HACA01011098">
    <property type="protein sequence ID" value="CDW28459.1"/>
    <property type="molecule type" value="Transcribed_RNA"/>
</dbReference>